<evidence type="ECO:0000313" key="7">
    <source>
        <dbReference type="EMBL" id="CEL63427.1"/>
    </source>
</evidence>
<evidence type="ECO:0000259" key="6">
    <source>
        <dbReference type="Pfam" id="PF05699"/>
    </source>
</evidence>
<sequence length="543" mass="60958">MAIACDAWTSSNRLAFLAIVGSWITQDWKLEEILLDFVELHGAHSGQNMASAVASVVSELDISNKLVALVSDNASNNGTLVDHLETELQGASNYSGTRWDSTKGHIRCLSHVIHLSVMSLLRDVKAIPRNVDIRAFNPGDQTLTSEDAEAFVADGNKEADELDDSGIVDSTVDLASAIDKIRKIAKIVRSSPQRMELFHDTAKSIEDYYEKKALSLGKRYTRKTVKNLILDVVTRWNSVYFMLERALEFSEAIDSLTSHPKVKIFRAYALSKADWESVALVCKWLNYFRSASTMMAAEKYPTLSFSLRIYFVLIAYVSRLEESLEVQGSAALEAGIHACKSKLLEFFDKSTFDSEYYYFATILDPRFKDSLFQSSDGLTSSLFSEDWVSDCAEALEGTCDAFYSSESPSYTQPEPLVIIPTPQYHTNDFARDWKANLPSQTTYLPPSSSSKAEISRYLREDLTEMSPLSWWRSNAHRFPKLAAMARDYLCIPGTSVAVERVFSAGRDVISVRRASLSAESIRMLMNYRAGIILEKRIGRRFDS</sequence>
<dbReference type="InterPro" id="IPR008906">
    <property type="entry name" value="HATC_C_dom"/>
</dbReference>
<dbReference type="PANTHER" id="PTHR46481:SF10">
    <property type="entry name" value="ZINC FINGER BED DOMAIN-CONTAINING PROTEIN 39"/>
    <property type="match status" value="1"/>
</dbReference>
<proteinExistence type="predicted"/>
<comment type="subcellular location">
    <subcellularLocation>
        <location evidence="1">Nucleus</location>
    </subcellularLocation>
</comment>
<protein>
    <submittedName>
        <fullName evidence="7">Putative AC transposase</fullName>
    </submittedName>
</protein>
<dbReference type="Proteomes" id="UP000059188">
    <property type="component" value="Unassembled WGS sequence"/>
</dbReference>
<keyword evidence="3" id="KW-0863">Zinc-finger</keyword>
<dbReference type="InterPro" id="IPR052035">
    <property type="entry name" value="ZnF_BED_domain_contain"/>
</dbReference>
<keyword evidence="8" id="KW-1185">Reference proteome</keyword>
<dbReference type="PANTHER" id="PTHR46481">
    <property type="entry name" value="ZINC FINGER BED DOMAIN-CONTAINING PROTEIN 4"/>
    <property type="match status" value="1"/>
</dbReference>
<keyword evidence="4" id="KW-0862">Zinc</keyword>
<evidence type="ECO:0000256" key="3">
    <source>
        <dbReference type="ARBA" id="ARBA00022771"/>
    </source>
</evidence>
<evidence type="ECO:0000256" key="1">
    <source>
        <dbReference type="ARBA" id="ARBA00004123"/>
    </source>
</evidence>
<dbReference type="SUPFAM" id="SSF53098">
    <property type="entry name" value="Ribonuclease H-like"/>
    <property type="match status" value="1"/>
</dbReference>
<feature type="domain" description="HAT C-terminal dimerisation" evidence="6">
    <location>
        <begin position="454"/>
        <end position="527"/>
    </location>
</feature>
<dbReference type="GO" id="GO:0046983">
    <property type="term" value="F:protein dimerization activity"/>
    <property type="evidence" value="ECO:0007669"/>
    <property type="project" value="InterPro"/>
</dbReference>
<dbReference type="GO" id="GO:0008270">
    <property type="term" value="F:zinc ion binding"/>
    <property type="evidence" value="ECO:0007669"/>
    <property type="project" value="UniProtKB-KW"/>
</dbReference>
<dbReference type="InterPro" id="IPR012337">
    <property type="entry name" value="RNaseH-like_sf"/>
</dbReference>
<evidence type="ECO:0000256" key="2">
    <source>
        <dbReference type="ARBA" id="ARBA00022723"/>
    </source>
</evidence>
<dbReference type="AlphaFoldDB" id="A0A0B7G4M8"/>
<dbReference type="EMBL" id="LN679909">
    <property type="protein sequence ID" value="CEL63427.1"/>
    <property type="molecule type" value="Genomic_DNA"/>
</dbReference>
<evidence type="ECO:0000256" key="5">
    <source>
        <dbReference type="ARBA" id="ARBA00023242"/>
    </source>
</evidence>
<keyword evidence="5" id="KW-0539">Nucleus</keyword>
<dbReference type="GO" id="GO:0005634">
    <property type="term" value="C:nucleus"/>
    <property type="evidence" value="ECO:0007669"/>
    <property type="project" value="UniProtKB-SubCell"/>
</dbReference>
<dbReference type="STRING" id="1108050.A0A0B7G4M8"/>
<evidence type="ECO:0000256" key="4">
    <source>
        <dbReference type="ARBA" id="ARBA00022833"/>
    </source>
</evidence>
<name>A0A0B7G4M8_THACB</name>
<dbReference type="OrthoDB" id="3259198at2759"/>
<keyword evidence="2" id="KW-0479">Metal-binding</keyword>
<dbReference type="Pfam" id="PF05699">
    <property type="entry name" value="Dimer_Tnp_hAT"/>
    <property type="match status" value="1"/>
</dbReference>
<organism evidence="7 8">
    <name type="scientific">Thanatephorus cucumeris (strain AG1-IB / isolate 7/3/14)</name>
    <name type="common">Lettuce bottom rot fungus</name>
    <name type="synonym">Rhizoctonia solani</name>
    <dbReference type="NCBI Taxonomy" id="1108050"/>
    <lineage>
        <taxon>Eukaryota</taxon>
        <taxon>Fungi</taxon>
        <taxon>Dikarya</taxon>
        <taxon>Basidiomycota</taxon>
        <taxon>Agaricomycotina</taxon>
        <taxon>Agaricomycetes</taxon>
        <taxon>Cantharellales</taxon>
        <taxon>Ceratobasidiaceae</taxon>
        <taxon>Rhizoctonia</taxon>
        <taxon>Rhizoctonia solani AG-1</taxon>
    </lineage>
</organism>
<accession>A0A0B7G4M8</accession>
<reference evidence="7 8" key="1">
    <citation type="submission" date="2014-11" db="EMBL/GenBank/DDBJ databases">
        <authorList>
            <person name="Wibberg Daniel"/>
        </authorList>
    </citation>
    <scope>NUCLEOTIDE SEQUENCE [LARGE SCALE GENOMIC DNA]</scope>
    <source>
        <strain evidence="7">Rhizoctonia solani AG1-IB 7/3/14</strain>
    </source>
</reference>
<gene>
    <name evidence="7" type="ORF">RSOLAG1IB_12657</name>
</gene>
<evidence type="ECO:0000313" key="8">
    <source>
        <dbReference type="Proteomes" id="UP000059188"/>
    </source>
</evidence>